<keyword evidence="1" id="KW-1133">Transmembrane helix</keyword>
<dbReference type="EMBL" id="ML005020">
    <property type="protein sequence ID" value="RKP20795.1"/>
    <property type="molecule type" value="Genomic_DNA"/>
</dbReference>
<dbReference type="HOGENOM" id="CLU_612740_0_0_1"/>
<reference evidence="3" key="3">
    <citation type="submission" date="2018-08" db="EMBL/GenBank/DDBJ databases">
        <title>Leveraging single-cell genomics to expand the Fungal Tree of Life.</title>
        <authorList>
            <consortium name="DOE Joint Genome Institute"/>
            <person name="Ahrendt S.R."/>
            <person name="Quandt C.A."/>
            <person name="Ciobanu D."/>
            <person name="Clum A."/>
            <person name="Salamov A."/>
            <person name="Andreopoulos B."/>
            <person name="Cheng J.-F."/>
            <person name="Woyke T."/>
            <person name="Pelin A."/>
            <person name="Henrissat B."/>
            <person name="Reynolds N."/>
            <person name="Benny G.L."/>
            <person name="Smith M.E."/>
            <person name="James T.Y."/>
            <person name="Grigoriev I.V."/>
        </authorList>
    </citation>
    <scope>NUCLEOTIDE SEQUENCE</scope>
    <source>
        <strain evidence="3">CSF55</strain>
    </source>
</reference>
<evidence type="ECO:0000313" key="5">
    <source>
        <dbReference type="Proteomes" id="UP000281549"/>
    </source>
</evidence>
<reference evidence="2 4" key="1">
    <citation type="journal article" date="2013" name="Curr. Biol.">
        <title>Shared signatures of parasitism and phylogenomics unite Cryptomycota and microsporidia.</title>
        <authorList>
            <person name="James T.Y."/>
            <person name="Pelin A."/>
            <person name="Bonen L."/>
            <person name="Ahrendt S."/>
            <person name="Sain D."/>
            <person name="Corradi N."/>
            <person name="Stajich J.E."/>
        </authorList>
    </citation>
    <scope>NUCLEOTIDE SEQUENCE [LARGE SCALE GENOMIC DNA]</scope>
    <source>
        <strain evidence="2 4">CSF55</strain>
        <strain evidence="2 4">CSF55</strain>
    </source>
</reference>
<evidence type="ECO:0000256" key="1">
    <source>
        <dbReference type="SAM" id="Phobius"/>
    </source>
</evidence>
<dbReference type="EMBL" id="KE560937">
    <property type="protein sequence ID" value="EPZ34620.1"/>
    <property type="molecule type" value="Genomic_DNA"/>
</dbReference>
<protein>
    <submittedName>
        <fullName evidence="2">Uncharacterized protein</fullName>
    </submittedName>
</protein>
<gene>
    <name evidence="2" type="ORF">O9G_001922</name>
    <name evidence="3" type="ORF">ROZALSC1DRAFT_27745</name>
</gene>
<reference evidence="5" key="2">
    <citation type="journal article" date="2018" name="Nat. Microbiol.">
        <title>Leveraging single-cell genomics to expand the fungal tree of life.</title>
        <authorList>
            <person name="Ahrendt S.R."/>
            <person name="Quandt C.A."/>
            <person name="Ciobanu D."/>
            <person name="Clum A."/>
            <person name="Salamov A."/>
            <person name="Andreopoulos B."/>
            <person name="Cheng J.F."/>
            <person name="Woyke T."/>
            <person name="Pelin A."/>
            <person name="Henrissat B."/>
            <person name="Reynolds N.K."/>
            <person name="Benny G.L."/>
            <person name="Smith M.E."/>
            <person name="James T.Y."/>
            <person name="Grigoriev I.V."/>
        </authorList>
    </citation>
    <scope>NUCLEOTIDE SEQUENCE [LARGE SCALE GENOMIC DNA]</scope>
    <source>
        <strain evidence="5">CSF55</strain>
    </source>
</reference>
<evidence type="ECO:0000313" key="2">
    <source>
        <dbReference type="EMBL" id="EPZ34620.1"/>
    </source>
</evidence>
<name>A0A075AWF3_ROZAC</name>
<feature type="transmembrane region" description="Helical" evidence="1">
    <location>
        <begin position="6"/>
        <end position="26"/>
    </location>
</feature>
<keyword evidence="1" id="KW-0472">Membrane</keyword>
<sequence length="447" mass="52147">MLKTYVITASIFVITYITFVLGWYFIIRTPPSPRTGAQIKAKSNGIEPKKYSQREVLEIKINDKALEPLNIEIDRVSYLVKYMYDFPVSIQSTNGNILLPYLSLTNLKILNNLPVQFKRIFLNFKKQDSLFQHGVIAKFHDREAIRNFRPGLKFDFSLQFELQSLPDMEFEILQLPLILKAIIVSRVNNNDATKSIIEELHNKKFKDDKMKNILSGKTDVAELKKDSNELFQRINECVESLKSEYKCDGILEKDEIVKKANSNTQVKAALERIFKDQADKDYKSMEAFQNIKVEFGDIELIRLHLEDFSVIMLYLSSLHRDDIMKVLYPKYEKAFKDIFKTFIEELDDLCTILKNEYNNENPEYGYLTSLDNKILSMDIPMTMLGNVDENKVIDIAKEDRVFLVEDDNFNIVNDWIKEKSLDTVKVVKRTEFEKARDSVESLTKILE</sequence>
<dbReference type="Proteomes" id="UP000030755">
    <property type="component" value="Unassembled WGS sequence"/>
</dbReference>
<dbReference type="AlphaFoldDB" id="A0A075AWF3"/>
<organism evidence="2 4">
    <name type="scientific">Rozella allomycis (strain CSF55)</name>
    <dbReference type="NCBI Taxonomy" id="988480"/>
    <lineage>
        <taxon>Eukaryota</taxon>
        <taxon>Fungi</taxon>
        <taxon>Fungi incertae sedis</taxon>
        <taxon>Cryptomycota</taxon>
        <taxon>Cryptomycota incertae sedis</taxon>
        <taxon>Rozella</taxon>
    </lineage>
</organism>
<evidence type="ECO:0000313" key="4">
    <source>
        <dbReference type="Proteomes" id="UP000030755"/>
    </source>
</evidence>
<keyword evidence="1" id="KW-0812">Transmembrane</keyword>
<dbReference type="Proteomes" id="UP000281549">
    <property type="component" value="Unassembled WGS sequence"/>
</dbReference>
<keyword evidence="4" id="KW-1185">Reference proteome</keyword>
<accession>A0A075AWF3</accession>
<evidence type="ECO:0000313" key="3">
    <source>
        <dbReference type="EMBL" id="RKP20795.1"/>
    </source>
</evidence>
<proteinExistence type="predicted"/>